<dbReference type="AlphaFoldDB" id="A0A5A5TFN8"/>
<dbReference type="RefSeq" id="WP_149402962.1">
    <property type="nucleotide sequence ID" value="NZ_BIXY01000059.1"/>
</dbReference>
<sequence>MAFNKILVLTFVSFIFLSAFTQPISEAVPIKQISTDPYLNTNAEHQTEVEPATYAFNSTIVSTFQVGRFFDGGSTNIGVATSIDRGLTWKQSFLQGITTYAGGHFDSVSDPSVAYDTKHRVWLISSLGLSTSGAAAILVSHSTDGGITWSSPVTIALDDGSLGFDKDWITCDTSKNSPYFGQCYIEWDAAFSNGLVLMSTSIDGGLTWSTPNSPINSNNFFGIGGQPLVQPNGTVVVPISGIDNFTGNDSLFSFTSTDGGKIWSKAIVISTITAFNPKASFRGGGGGFPSAGINNSGKIYVPWADCRFEQNCSSNDIVFSMSDDGIKWSDIRLIPIKPTGSSIDPIIPGLAVDIDTTGSNTHLALAFYYLSDANCFTYNCQLNVGFISSTDSGTKWSKTKQLAGPMSLPWLADAGGFFVGDYISTSIMNNRAFPVFAVATAPSANHLNETMYTVGKSGLKVEA</sequence>
<name>A0A5A5TFN8_9CHLR</name>
<dbReference type="EMBL" id="BIXY01000059">
    <property type="protein sequence ID" value="GCF10058.1"/>
    <property type="molecule type" value="Genomic_DNA"/>
</dbReference>
<dbReference type="Proteomes" id="UP000322530">
    <property type="component" value="Unassembled WGS sequence"/>
</dbReference>
<comment type="caution">
    <text evidence="2">The sequence shown here is derived from an EMBL/GenBank/DDBJ whole genome shotgun (WGS) entry which is preliminary data.</text>
</comment>
<keyword evidence="3" id="KW-1185">Reference proteome</keyword>
<feature type="chain" id="PRO_5022927925" evidence="1">
    <location>
        <begin position="22"/>
        <end position="463"/>
    </location>
</feature>
<evidence type="ECO:0000313" key="2">
    <source>
        <dbReference type="EMBL" id="GCF10058.1"/>
    </source>
</evidence>
<gene>
    <name evidence="2" type="ORF">KDI_36220</name>
</gene>
<evidence type="ECO:0000256" key="1">
    <source>
        <dbReference type="SAM" id="SignalP"/>
    </source>
</evidence>
<proteinExistence type="predicted"/>
<accession>A0A5A5TFN8</accession>
<dbReference type="SUPFAM" id="SSF50939">
    <property type="entry name" value="Sialidases"/>
    <property type="match status" value="1"/>
</dbReference>
<protein>
    <submittedName>
        <fullName evidence="2">Uncharacterized protein</fullName>
    </submittedName>
</protein>
<organism evidence="2 3">
    <name type="scientific">Dictyobacter arantiisoli</name>
    <dbReference type="NCBI Taxonomy" id="2014874"/>
    <lineage>
        <taxon>Bacteria</taxon>
        <taxon>Bacillati</taxon>
        <taxon>Chloroflexota</taxon>
        <taxon>Ktedonobacteria</taxon>
        <taxon>Ktedonobacterales</taxon>
        <taxon>Dictyobacteraceae</taxon>
        <taxon>Dictyobacter</taxon>
    </lineage>
</organism>
<reference evidence="2 3" key="1">
    <citation type="submission" date="2019-01" db="EMBL/GenBank/DDBJ databases">
        <title>Draft genome sequence of Dictyobacter sp. Uno17.</title>
        <authorList>
            <person name="Wang C.M."/>
            <person name="Zheng Y."/>
            <person name="Sakai Y."/>
            <person name="Abe K."/>
            <person name="Yokota A."/>
            <person name="Yabe S."/>
        </authorList>
    </citation>
    <scope>NUCLEOTIDE SEQUENCE [LARGE SCALE GENOMIC DNA]</scope>
    <source>
        <strain evidence="2 3">Uno17</strain>
    </source>
</reference>
<evidence type="ECO:0000313" key="3">
    <source>
        <dbReference type="Proteomes" id="UP000322530"/>
    </source>
</evidence>
<keyword evidence="1" id="KW-0732">Signal</keyword>
<dbReference type="OrthoDB" id="41724at2"/>
<dbReference type="Gene3D" id="2.120.10.10">
    <property type="match status" value="2"/>
</dbReference>
<dbReference type="InterPro" id="IPR036278">
    <property type="entry name" value="Sialidase_sf"/>
</dbReference>
<dbReference type="CDD" id="cd15482">
    <property type="entry name" value="Sialidase_non-viral"/>
    <property type="match status" value="1"/>
</dbReference>
<feature type="signal peptide" evidence="1">
    <location>
        <begin position="1"/>
        <end position="21"/>
    </location>
</feature>